<sequence>MVSLPQWGEWMEKVYVRLMQPRVSTCIVCNNRINGSSSASLVMEPRASRLLPLLCSKCLVSIPWIQALGCPSCGRSIRCTDCKRHPLQKDGLTANRSVVQYDEQMKQWLAEYKFRGNVRYERIMTDMMISSFSMLFESVWTRRRRIRKSRMGLNEGNRMLLPDIITYVPTSEARLRVRGFNQAEQLAQSLGRSWKVPVLSLLARVQDSEKQSMQSRGGRATNIAHAFVMKEQAVNDLVTSLRKLPAERWQTLEEVRLLLVDDVYTTGSTLRSCAREFAVWNRNFRLPVALASYTWARA</sequence>
<dbReference type="RefSeq" id="WP_087433995.1">
    <property type="nucleotide sequence ID" value="NZ_JAMDLV010000017.1"/>
</dbReference>
<dbReference type="PANTHER" id="PTHR47505">
    <property type="entry name" value="DNA UTILIZATION PROTEIN YHGH"/>
    <property type="match status" value="1"/>
</dbReference>
<dbReference type="InterPro" id="IPR029057">
    <property type="entry name" value="PRTase-like"/>
</dbReference>
<comment type="similarity">
    <text evidence="1">Belongs to the ComF/GntX family.</text>
</comment>
<dbReference type="Proteomes" id="UP001207626">
    <property type="component" value="Unassembled WGS sequence"/>
</dbReference>
<dbReference type="Gene3D" id="3.40.50.2020">
    <property type="match status" value="1"/>
</dbReference>
<comment type="caution">
    <text evidence="2">The sequence shown here is derived from an EMBL/GenBank/DDBJ whole genome shotgun (WGS) entry which is preliminary data.</text>
</comment>
<accession>A0ABT4DSM7</accession>
<evidence type="ECO:0000313" key="2">
    <source>
        <dbReference type="EMBL" id="MCY9520319.1"/>
    </source>
</evidence>
<name>A0ABT4DSM7_9BACL</name>
<dbReference type="InterPro" id="IPR051910">
    <property type="entry name" value="ComF/GntX_DNA_util-trans"/>
</dbReference>
<evidence type="ECO:0000256" key="1">
    <source>
        <dbReference type="ARBA" id="ARBA00008007"/>
    </source>
</evidence>
<protein>
    <submittedName>
        <fullName evidence="2">ComF family protein</fullName>
    </submittedName>
</protein>
<evidence type="ECO:0000313" key="3">
    <source>
        <dbReference type="Proteomes" id="UP001207626"/>
    </source>
</evidence>
<proteinExistence type="inferred from homology"/>
<organism evidence="2 3">
    <name type="scientific">Paenibacillus apiarius</name>
    <dbReference type="NCBI Taxonomy" id="46240"/>
    <lineage>
        <taxon>Bacteria</taxon>
        <taxon>Bacillati</taxon>
        <taxon>Bacillota</taxon>
        <taxon>Bacilli</taxon>
        <taxon>Bacillales</taxon>
        <taxon>Paenibacillaceae</taxon>
        <taxon>Paenibacillus</taxon>
    </lineage>
</organism>
<dbReference type="SUPFAM" id="SSF53271">
    <property type="entry name" value="PRTase-like"/>
    <property type="match status" value="1"/>
</dbReference>
<keyword evidence="3" id="KW-1185">Reference proteome</keyword>
<dbReference type="CDD" id="cd06223">
    <property type="entry name" value="PRTases_typeI"/>
    <property type="match status" value="1"/>
</dbReference>
<dbReference type="InterPro" id="IPR000836">
    <property type="entry name" value="PRTase_dom"/>
</dbReference>
<dbReference type="PANTHER" id="PTHR47505:SF1">
    <property type="entry name" value="DNA UTILIZATION PROTEIN YHGH"/>
    <property type="match status" value="1"/>
</dbReference>
<dbReference type="EMBL" id="JAMDLW010000014">
    <property type="protein sequence ID" value="MCY9520319.1"/>
    <property type="molecule type" value="Genomic_DNA"/>
</dbReference>
<gene>
    <name evidence="2" type="ORF">M5X09_11595</name>
</gene>
<reference evidence="2 3" key="1">
    <citation type="submission" date="2022-05" db="EMBL/GenBank/DDBJ databases">
        <title>Genome Sequencing of Bee-Associated Microbes.</title>
        <authorList>
            <person name="Dunlap C."/>
        </authorList>
    </citation>
    <scope>NUCLEOTIDE SEQUENCE [LARGE SCALE GENOMIC DNA]</scope>
    <source>
        <strain evidence="2 3">NRRL NRS-1438</strain>
    </source>
</reference>